<protein>
    <submittedName>
        <fullName evidence="2">Uncharacterized protein</fullName>
    </submittedName>
</protein>
<evidence type="ECO:0000256" key="1">
    <source>
        <dbReference type="SAM" id="Phobius"/>
    </source>
</evidence>
<comment type="caution">
    <text evidence="2">The sequence shown here is derived from an EMBL/GenBank/DDBJ whole genome shotgun (WGS) entry which is preliminary data.</text>
</comment>
<dbReference type="EMBL" id="AMFJ01021670">
    <property type="protein sequence ID" value="EKD65809.1"/>
    <property type="molecule type" value="Genomic_DNA"/>
</dbReference>
<sequence>MKLLLKHLISKIGNWLLVWVWIILSIWIFFIVYATWWSVMTPVWTGSWLSANSWNQMIDNLNDLNSRINNFTFNSGNVWIWVTPTSKLQVNWDIKSLNTPKAWVAFNWETLAIHASYGVSSVTRATNLGSAWAYKINFSTPLPDINYVVMWSCNALWLGWTMFTVEWNAISWNTYQWLFTSYAQVWCRVSTTNNNVDSNYVTTVIYDN</sequence>
<reference evidence="2" key="1">
    <citation type="journal article" date="2012" name="Science">
        <title>Fermentation, hydrogen, and sulfur metabolism in multiple uncultivated bacterial phyla.</title>
        <authorList>
            <person name="Wrighton K.C."/>
            <person name="Thomas B.C."/>
            <person name="Sharon I."/>
            <person name="Miller C.S."/>
            <person name="Castelle C.J."/>
            <person name="VerBerkmoes N.C."/>
            <person name="Wilkins M.J."/>
            <person name="Hettich R.L."/>
            <person name="Lipton M.S."/>
            <person name="Williams K.H."/>
            <person name="Long P.E."/>
            <person name="Banfield J.F."/>
        </authorList>
    </citation>
    <scope>NUCLEOTIDE SEQUENCE [LARGE SCALE GENOMIC DNA]</scope>
</reference>
<accession>K2BUA2</accession>
<feature type="transmembrane region" description="Helical" evidence="1">
    <location>
        <begin position="12"/>
        <end position="37"/>
    </location>
</feature>
<keyword evidence="1" id="KW-0812">Transmembrane</keyword>
<organism evidence="2">
    <name type="scientific">uncultured bacterium</name>
    <name type="common">gcode 4</name>
    <dbReference type="NCBI Taxonomy" id="1234023"/>
    <lineage>
        <taxon>Bacteria</taxon>
        <taxon>environmental samples</taxon>
    </lineage>
</organism>
<evidence type="ECO:0000313" key="2">
    <source>
        <dbReference type="EMBL" id="EKD65809.1"/>
    </source>
</evidence>
<dbReference type="AlphaFoldDB" id="K2BUA2"/>
<name>K2BUA2_9BACT</name>
<proteinExistence type="predicted"/>
<gene>
    <name evidence="2" type="ORF">ACD_49C00084G0004</name>
</gene>
<keyword evidence="1" id="KW-1133">Transmembrane helix</keyword>
<keyword evidence="1" id="KW-0472">Membrane</keyword>